<evidence type="ECO:0000256" key="3">
    <source>
        <dbReference type="ARBA" id="ARBA00022448"/>
    </source>
</evidence>
<feature type="transmembrane region" description="Helical" evidence="8">
    <location>
        <begin position="176"/>
        <end position="199"/>
    </location>
</feature>
<evidence type="ECO:0000256" key="4">
    <source>
        <dbReference type="ARBA" id="ARBA00022544"/>
    </source>
</evidence>
<dbReference type="PANTHER" id="PTHR34975">
    <property type="entry name" value="SPORE GERMINATION PROTEIN A2"/>
    <property type="match status" value="1"/>
</dbReference>
<protein>
    <submittedName>
        <fullName evidence="9">GerAB/ArcD/ProY family transporter</fullName>
    </submittedName>
</protein>
<evidence type="ECO:0000256" key="1">
    <source>
        <dbReference type="ARBA" id="ARBA00004141"/>
    </source>
</evidence>
<keyword evidence="7 8" id="KW-0472">Membrane</keyword>
<evidence type="ECO:0000256" key="5">
    <source>
        <dbReference type="ARBA" id="ARBA00022692"/>
    </source>
</evidence>
<gene>
    <name evidence="9" type="ORF">JK636_15050</name>
</gene>
<keyword evidence="6 8" id="KW-1133">Transmembrane helix</keyword>
<dbReference type="Proteomes" id="UP000632377">
    <property type="component" value="Unassembled WGS sequence"/>
</dbReference>
<evidence type="ECO:0000256" key="2">
    <source>
        <dbReference type="ARBA" id="ARBA00007998"/>
    </source>
</evidence>
<evidence type="ECO:0000256" key="7">
    <source>
        <dbReference type="ARBA" id="ARBA00023136"/>
    </source>
</evidence>
<keyword evidence="3" id="KW-0813">Transport</keyword>
<dbReference type="InterPro" id="IPR004761">
    <property type="entry name" value="Spore_GerAB"/>
</dbReference>
<name>A0ABS1TFG3_9CLOT</name>
<evidence type="ECO:0000313" key="10">
    <source>
        <dbReference type="Proteomes" id="UP000632377"/>
    </source>
</evidence>
<evidence type="ECO:0000256" key="6">
    <source>
        <dbReference type="ARBA" id="ARBA00022989"/>
    </source>
</evidence>
<feature type="transmembrane region" description="Helical" evidence="8">
    <location>
        <begin position="323"/>
        <end position="348"/>
    </location>
</feature>
<sequence length="357" mass="41156">MKYRYYYLLLFTTILSHFILYAPYELNRNLFDGSFVAIFLALIISCINAYTTIYVYNTYKSSNILDINKILMGKYLGGFFSFFTILFTVLVSFFMFRGLIEIVMKFMLPSTPAWFLAITFLFLPYINLLNDNRSFLNFIAFISLFIIIWSILYVLLSIKGIHLYYIKTAVIHSIKLPNFETLAAAGFFFSGISHLSVFNPEFKKINWKKTCLVYIFIGLPVALFALYIPVGVLGPYMLQKSQLTAVTTADSISVDLFFIERALYILLPLFFLLSASDFILFGYVSWTLMKSYIKNKKISFLAVNILGAAYIIVSYLLRDTETMLRLGSSCIIWALLYHLFLTTLLFILTKLKEGKNA</sequence>
<accession>A0ABS1TFG3</accession>
<proteinExistence type="inferred from homology"/>
<evidence type="ECO:0000256" key="8">
    <source>
        <dbReference type="SAM" id="Phobius"/>
    </source>
</evidence>
<dbReference type="Pfam" id="PF03845">
    <property type="entry name" value="Spore_permease"/>
    <property type="match status" value="1"/>
</dbReference>
<feature type="transmembrane region" description="Helical" evidence="8">
    <location>
        <begin position="211"/>
        <end position="230"/>
    </location>
</feature>
<comment type="subcellular location">
    <subcellularLocation>
        <location evidence="1">Membrane</location>
        <topology evidence="1">Multi-pass membrane protein</topology>
    </subcellularLocation>
</comment>
<dbReference type="EMBL" id="JAESWC010000009">
    <property type="protein sequence ID" value="MBL4937069.1"/>
    <property type="molecule type" value="Genomic_DNA"/>
</dbReference>
<feature type="transmembrane region" description="Helical" evidence="8">
    <location>
        <begin position="102"/>
        <end position="123"/>
    </location>
</feature>
<dbReference type="PANTHER" id="PTHR34975:SF2">
    <property type="entry name" value="SPORE GERMINATION PROTEIN A2"/>
    <property type="match status" value="1"/>
</dbReference>
<dbReference type="RefSeq" id="WP_202749823.1">
    <property type="nucleotide sequence ID" value="NZ_JAESWC010000009.1"/>
</dbReference>
<keyword evidence="4" id="KW-0309">Germination</keyword>
<evidence type="ECO:0000313" key="9">
    <source>
        <dbReference type="EMBL" id="MBL4937069.1"/>
    </source>
</evidence>
<feature type="transmembrane region" description="Helical" evidence="8">
    <location>
        <begin position="135"/>
        <end position="156"/>
    </location>
</feature>
<reference evidence="9 10" key="1">
    <citation type="submission" date="2021-01" db="EMBL/GenBank/DDBJ databases">
        <title>Genome public.</title>
        <authorList>
            <person name="Liu C."/>
            <person name="Sun Q."/>
        </authorList>
    </citation>
    <scope>NUCLEOTIDE SEQUENCE [LARGE SCALE GENOMIC DNA]</scope>
    <source>
        <strain evidence="9 10">YIM B02515</strain>
    </source>
</reference>
<organism evidence="9 10">
    <name type="scientific">Clostridium rhizosphaerae</name>
    <dbReference type="NCBI Taxonomy" id="2803861"/>
    <lineage>
        <taxon>Bacteria</taxon>
        <taxon>Bacillati</taxon>
        <taxon>Bacillota</taxon>
        <taxon>Clostridia</taxon>
        <taxon>Eubacteriales</taxon>
        <taxon>Clostridiaceae</taxon>
        <taxon>Clostridium</taxon>
    </lineage>
</organism>
<keyword evidence="10" id="KW-1185">Reference proteome</keyword>
<feature type="transmembrane region" description="Helical" evidence="8">
    <location>
        <begin position="36"/>
        <end position="56"/>
    </location>
</feature>
<feature type="transmembrane region" description="Helical" evidence="8">
    <location>
        <begin position="76"/>
        <end position="96"/>
    </location>
</feature>
<feature type="transmembrane region" description="Helical" evidence="8">
    <location>
        <begin position="263"/>
        <end position="286"/>
    </location>
</feature>
<keyword evidence="5 8" id="KW-0812">Transmembrane</keyword>
<comment type="similarity">
    <text evidence="2">Belongs to the amino acid-polyamine-organocation (APC) superfamily. Spore germination protein (SGP) (TC 2.A.3.9) family.</text>
</comment>
<feature type="transmembrane region" description="Helical" evidence="8">
    <location>
        <begin position="5"/>
        <end position="24"/>
    </location>
</feature>
<feature type="transmembrane region" description="Helical" evidence="8">
    <location>
        <begin position="298"/>
        <end position="317"/>
    </location>
</feature>
<comment type="caution">
    <text evidence="9">The sequence shown here is derived from an EMBL/GenBank/DDBJ whole genome shotgun (WGS) entry which is preliminary data.</text>
</comment>